<evidence type="ECO:0000256" key="4">
    <source>
        <dbReference type="ARBA" id="ARBA00022989"/>
    </source>
</evidence>
<dbReference type="Pfam" id="PF01810">
    <property type="entry name" value="LysE"/>
    <property type="match status" value="1"/>
</dbReference>
<dbReference type="PANTHER" id="PTHR30086:SF20">
    <property type="entry name" value="ARGININE EXPORTER PROTEIN ARGO-RELATED"/>
    <property type="match status" value="1"/>
</dbReference>
<dbReference type="EMBL" id="FNLO01000002">
    <property type="protein sequence ID" value="SDV46882.1"/>
    <property type="molecule type" value="Genomic_DNA"/>
</dbReference>
<evidence type="ECO:0000256" key="1">
    <source>
        <dbReference type="ARBA" id="ARBA00004651"/>
    </source>
</evidence>
<evidence type="ECO:0000256" key="2">
    <source>
        <dbReference type="ARBA" id="ARBA00022475"/>
    </source>
</evidence>
<dbReference type="GO" id="GO:0005886">
    <property type="term" value="C:plasma membrane"/>
    <property type="evidence" value="ECO:0007669"/>
    <property type="project" value="UniProtKB-SubCell"/>
</dbReference>
<accession>A0A1H2PKK9</accession>
<feature type="transmembrane region" description="Helical" evidence="6">
    <location>
        <begin position="176"/>
        <end position="197"/>
    </location>
</feature>
<evidence type="ECO:0000313" key="8">
    <source>
        <dbReference type="Proteomes" id="UP000243719"/>
    </source>
</evidence>
<keyword evidence="3 6" id="KW-0812">Transmembrane</keyword>
<dbReference type="InterPro" id="IPR001123">
    <property type="entry name" value="LeuE-type"/>
</dbReference>
<feature type="transmembrane region" description="Helical" evidence="6">
    <location>
        <begin position="109"/>
        <end position="131"/>
    </location>
</feature>
<dbReference type="PANTHER" id="PTHR30086">
    <property type="entry name" value="ARGININE EXPORTER PROTEIN ARGO"/>
    <property type="match status" value="1"/>
</dbReference>
<gene>
    <name evidence="7" type="ORF">SAMN05216551_10268</name>
</gene>
<name>A0A1H2PKK9_9BURK</name>
<organism evidence="7 8">
    <name type="scientific">Chitinasiproducens palmae</name>
    <dbReference type="NCBI Taxonomy" id="1770053"/>
    <lineage>
        <taxon>Bacteria</taxon>
        <taxon>Pseudomonadati</taxon>
        <taxon>Pseudomonadota</taxon>
        <taxon>Betaproteobacteria</taxon>
        <taxon>Burkholderiales</taxon>
        <taxon>Burkholderiaceae</taxon>
        <taxon>Chitinasiproducens</taxon>
    </lineage>
</organism>
<keyword evidence="2" id="KW-1003">Cell membrane</keyword>
<evidence type="ECO:0000313" key="7">
    <source>
        <dbReference type="EMBL" id="SDV46882.1"/>
    </source>
</evidence>
<dbReference type="GO" id="GO:0015171">
    <property type="term" value="F:amino acid transmembrane transporter activity"/>
    <property type="evidence" value="ECO:0007669"/>
    <property type="project" value="TreeGrafter"/>
</dbReference>
<sequence length="199" mass="21438">MTPDQLLAFCTFAAIASVTPGPNNMMILASGLNHGFKRSLPHLAGITLGFTFMVFVTGLGLHAVFIEFPVLQTVLKYVGAAYLLWLAWQLARAHGLDNKGVSAKRPMRFISAAAFQWVNPKAWVMAIGAVTTFLPTAFGLADVLLLALVFGIVNAPCVGVWAGFGAGMQRFLRDPRLLRCFNLGTAGLLVLSLYPILKS</sequence>
<feature type="transmembrane region" description="Helical" evidence="6">
    <location>
        <begin position="6"/>
        <end position="28"/>
    </location>
</feature>
<evidence type="ECO:0000256" key="5">
    <source>
        <dbReference type="ARBA" id="ARBA00023136"/>
    </source>
</evidence>
<feature type="transmembrane region" description="Helical" evidence="6">
    <location>
        <begin position="143"/>
        <end position="164"/>
    </location>
</feature>
<keyword evidence="8" id="KW-1185">Reference proteome</keyword>
<keyword evidence="5 6" id="KW-0472">Membrane</keyword>
<dbReference type="OrthoDB" id="9812084at2"/>
<comment type="subcellular location">
    <subcellularLocation>
        <location evidence="1">Cell membrane</location>
        <topology evidence="1">Multi-pass membrane protein</topology>
    </subcellularLocation>
</comment>
<reference evidence="8" key="1">
    <citation type="submission" date="2016-09" db="EMBL/GenBank/DDBJ databases">
        <authorList>
            <person name="Varghese N."/>
            <person name="Submissions S."/>
        </authorList>
    </citation>
    <scope>NUCLEOTIDE SEQUENCE [LARGE SCALE GENOMIC DNA]</scope>
    <source>
        <strain evidence="8">JS23</strain>
    </source>
</reference>
<proteinExistence type="predicted"/>
<evidence type="ECO:0000256" key="3">
    <source>
        <dbReference type="ARBA" id="ARBA00022692"/>
    </source>
</evidence>
<dbReference type="GO" id="GO:0033228">
    <property type="term" value="P:cysteine export across plasma membrane"/>
    <property type="evidence" value="ECO:0007669"/>
    <property type="project" value="TreeGrafter"/>
</dbReference>
<dbReference type="Proteomes" id="UP000243719">
    <property type="component" value="Unassembled WGS sequence"/>
</dbReference>
<keyword evidence="4 6" id="KW-1133">Transmembrane helix</keyword>
<evidence type="ECO:0000256" key="6">
    <source>
        <dbReference type="SAM" id="Phobius"/>
    </source>
</evidence>
<protein>
    <submittedName>
        <fullName evidence="7">Threonine/homoserine/homoserine lactone efflux protein</fullName>
    </submittedName>
</protein>
<feature type="transmembrane region" description="Helical" evidence="6">
    <location>
        <begin position="40"/>
        <end position="64"/>
    </location>
</feature>
<dbReference type="STRING" id="1770053.SAMN05216551_10268"/>
<dbReference type="AlphaFoldDB" id="A0A1H2PKK9"/>